<gene>
    <name evidence="2" type="ORF">JBF11_07480</name>
</gene>
<evidence type="ECO:0000313" key="2">
    <source>
        <dbReference type="EMBL" id="UWX05289.1"/>
    </source>
</evidence>
<sequence>MRKIFCVLLFCLVSCAKTPIYTTETVKQPVPEILLQEIPLPAMPINQNTANEDLLLYALELEQNLTLCNARLNAIKKSAE</sequence>
<dbReference type="InterPro" id="IPR058979">
    <property type="entry name" value="LysC-like"/>
</dbReference>
<dbReference type="EMBL" id="CP065938">
    <property type="protein sequence ID" value="UWX05289.1"/>
    <property type="molecule type" value="Genomic_DNA"/>
</dbReference>
<proteinExistence type="predicted"/>
<protein>
    <submittedName>
        <fullName evidence="2">Uncharacterized protein</fullName>
    </submittedName>
</protein>
<feature type="chain" id="PRO_5045739978" evidence="1">
    <location>
        <begin position="17"/>
        <end position="80"/>
    </location>
</feature>
<keyword evidence="3" id="KW-1185">Reference proteome</keyword>
<evidence type="ECO:0000313" key="3">
    <source>
        <dbReference type="Proteomes" id="UP001058120"/>
    </source>
</evidence>
<evidence type="ECO:0000256" key="1">
    <source>
        <dbReference type="SAM" id="SignalP"/>
    </source>
</evidence>
<dbReference type="Proteomes" id="UP001058120">
    <property type="component" value="Chromosome"/>
</dbReference>
<organism evidence="2 3">
    <name type="scientific">Taurinivorans muris</name>
    <dbReference type="NCBI Taxonomy" id="2787751"/>
    <lineage>
        <taxon>Bacteria</taxon>
        <taxon>Pseudomonadati</taxon>
        <taxon>Thermodesulfobacteriota</taxon>
        <taxon>Desulfovibrionia</taxon>
        <taxon>Desulfovibrionales</taxon>
        <taxon>Desulfovibrionaceae</taxon>
        <taxon>Taurinivorans</taxon>
    </lineage>
</organism>
<dbReference type="Pfam" id="PF23793">
    <property type="entry name" value="LysC"/>
    <property type="match status" value="1"/>
</dbReference>
<keyword evidence="1" id="KW-0732">Signal</keyword>
<feature type="signal peptide" evidence="1">
    <location>
        <begin position="1"/>
        <end position="16"/>
    </location>
</feature>
<dbReference type="RefSeq" id="WP_334314861.1">
    <property type="nucleotide sequence ID" value="NZ_CP065938.1"/>
</dbReference>
<name>A0ABY5Y135_9BACT</name>
<reference evidence="2" key="1">
    <citation type="submission" date="2020-12" db="EMBL/GenBank/DDBJ databases">
        <title>Taurinivorans muris gen. nov., sp. nov., fundamental and realized metabolic niche of a ubiquitous sulfidogenic bacterium in the murine intestine.</title>
        <authorList>
            <person name="Ye H."/>
            <person name="Hanson B.T."/>
            <person name="Loy A."/>
        </authorList>
    </citation>
    <scope>NUCLEOTIDE SEQUENCE</scope>
    <source>
        <strain evidence="2">LT0009</strain>
    </source>
</reference>
<accession>A0ABY5Y135</accession>